<comment type="similarity">
    <text evidence="2">In the N-terminal section; belongs to the phytochrome family.</text>
</comment>
<dbReference type="SMART" id="SM00388">
    <property type="entry name" value="HisKA"/>
    <property type="match status" value="1"/>
</dbReference>
<dbReference type="CDD" id="cd00130">
    <property type="entry name" value="PAS"/>
    <property type="match status" value="2"/>
</dbReference>
<proteinExistence type="inferred from homology"/>
<dbReference type="InterPro" id="IPR000014">
    <property type="entry name" value="PAS"/>
</dbReference>
<dbReference type="PROSITE" id="PS50109">
    <property type="entry name" value="HIS_KIN"/>
    <property type="match status" value="1"/>
</dbReference>
<evidence type="ECO:0000256" key="5">
    <source>
        <dbReference type="ARBA" id="ARBA00022679"/>
    </source>
</evidence>
<evidence type="ECO:0000256" key="9">
    <source>
        <dbReference type="ARBA" id="ARBA00055745"/>
    </source>
</evidence>
<dbReference type="SMART" id="SM00091">
    <property type="entry name" value="PAS"/>
    <property type="match status" value="2"/>
</dbReference>
<dbReference type="GO" id="GO:0000155">
    <property type="term" value="F:phosphorelay sensor kinase activity"/>
    <property type="evidence" value="ECO:0007669"/>
    <property type="project" value="InterPro"/>
</dbReference>
<dbReference type="AlphaFoldDB" id="A0A367QSN3"/>
<feature type="compositionally biased region" description="Polar residues" evidence="11">
    <location>
        <begin position="7"/>
        <end position="24"/>
    </location>
</feature>
<dbReference type="Pfam" id="PF02518">
    <property type="entry name" value="HATPase_c"/>
    <property type="match status" value="1"/>
</dbReference>
<dbReference type="SUPFAM" id="SSF55781">
    <property type="entry name" value="GAF domain-like"/>
    <property type="match status" value="1"/>
</dbReference>
<dbReference type="PANTHER" id="PTHR43711:SF1">
    <property type="entry name" value="HISTIDINE KINASE 1"/>
    <property type="match status" value="1"/>
</dbReference>
<reference evidence="16" key="1">
    <citation type="submission" date="2016-04" db="EMBL/GenBank/DDBJ databases">
        <authorList>
            <person name="Tabuchi Yagui T.R."/>
        </authorList>
    </citation>
    <scope>NUCLEOTIDE SEQUENCE [LARGE SCALE GENOMIC DNA]</scope>
    <source>
        <strain evidence="16">NIES-26</strain>
    </source>
</reference>
<dbReference type="NCBIfam" id="TIGR00229">
    <property type="entry name" value="sensory_box"/>
    <property type="match status" value="2"/>
</dbReference>
<feature type="domain" description="Histidine kinase" evidence="13">
    <location>
        <begin position="495"/>
        <end position="713"/>
    </location>
</feature>
<dbReference type="FunFam" id="1.10.287.130:FF:000001">
    <property type="entry name" value="Two-component sensor histidine kinase"/>
    <property type="match status" value="1"/>
</dbReference>
<keyword evidence="10" id="KW-0175">Coiled coil</keyword>
<evidence type="ECO:0000256" key="4">
    <source>
        <dbReference type="ARBA" id="ARBA00022553"/>
    </source>
</evidence>
<dbReference type="SUPFAM" id="SSF55874">
    <property type="entry name" value="ATPase domain of HSP90 chaperone/DNA topoisomerase II/histidine kinase"/>
    <property type="match status" value="1"/>
</dbReference>
<gene>
    <name evidence="16" type="ORF">A6770_25800</name>
</gene>
<keyword evidence="8" id="KW-0472">Membrane</keyword>
<dbReference type="SMART" id="SM00065">
    <property type="entry name" value="GAF"/>
    <property type="match status" value="1"/>
</dbReference>
<feature type="domain" description="Phytochrome chromophore attachment site" evidence="12">
    <location>
        <begin position="168"/>
        <end position="318"/>
    </location>
</feature>
<dbReference type="EC" id="2.7.13.3" evidence="3"/>
<keyword evidence="4" id="KW-0597">Phosphoprotein</keyword>
<evidence type="ECO:0000256" key="10">
    <source>
        <dbReference type="SAM" id="Coils"/>
    </source>
</evidence>
<dbReference type="Gene3D" id="1.10.287.130">
    <property type="match status" value="1"/>
</dbReference>
<keyword evidence="6" id="KW-0418">Kinase</keyword>
<dbReference type="Gene3D" id="3.30.450.20">
    <property type="entry name" value="PAS domain"/>
    <property type="match status" value="2"/>
</dbReference>
<feature type="domain" description="PAS" evidence="14">
    <location>
        <begin position="29"/>
        <end position="73"/>
    </location>
</feature>
<organism evidence="16 17">
    <name type="scientific">Nostoc minutum NIES-26</name>
    <dbReference type="NCBI Taxonomy" id="1844469"/>
    <lineage>
        <taxon>Bacteria</taxon>
        <taxon>Bacillati</taxon>
        <taxon>Cyanobacteriota</taxon>
        <taxon>Cyanophyceae</taxon>
        <taxon>Nostocales</taxon>
        <taxon>Nostocaceae</taxon>
        <taxon>Nostoc</taxon>
    </lineage>
</organism>
<dbReference type="Pfam" id="PF01590">
    <property type="entry name" value="GAF"/>
    <property type="match status" value="1"/>
</dbReference>
<evidence type="ECO:0000256" key="1">
    <source>
        <dbReference type="ARBA" id="ARBA00000085"/>
    </source>
</evidence>
<comment type="caution">
    <text evidence="16">The sequence shown here is derived from an EMBL/GenBank/DDBJ whole genome shotgun (WGS) entry which is preliminary data.</text>
</comment>
<dbReference type="CDD" id="cd16922">
    <property type="entry name" value="HATPase_EvgS-ArcB-TorS-like"/>
    <property type="match status" value="1"/>
</dbReference>
<evidence type="ECO:0000259" key="13">
    <source>
        <dbReference type="PROSITE" id="PS50109"/>
    </source>
</evidence>
<dbReference type="PANTHER" id="PTHR43711">
    <property type="entry name" value="TWO-COMPONENT HISTIDINE KINASE"/>
    <property type="match status" value="1"/>
</dbReference>
<dbReference type="Pfam" id="PF00512">
    <property type="entry name" value="HisKA"/>
    <property type="match status" value="1"/>
</dbReference>
<accession>A0A367QSN3</accession>
<dbReference type="InterPro" id="IPR029016">
    <property type="entry name" value="GAF-like_dom_sf"/>
</dbReference>
<dbReference type="PROSITE" id="PS50046">
    <property type="entry name" value="PHYTOCHROME_2"/>
    <property type="match status" value="1"/>
</dbReference>
<dbReference type="InterPro" id="IPR016132">
    <property type="entry name" value="Phyto_chromo_attachment"/>
</dbReference>
<evidence type="ECO:0000259" key="15">
    <source>
        <dbReference type="PROSITE" id="PS50113"/>
    </source>
</evidence>
<feature type="domain" description="PAS" evidence="14">
    <location>
        <begin position="367"/>
        <end position="437"/>
    </location>
</feature>
<evidence type="ECO:0000313" key="17">
    <source>
        <dbReference type="Proteomes" id="UP000252107"/>
    </source>
</evidence>
<feature type="domain" description="PAC" evidence="15">
    <location>
        <begin position="439"/>
        <end position="491"/>
    </location>
</feature>
<evidence type="ECO:0000259" key="14">
    <source>
        <dbReference type="PROSITE" id="PS50112"/>
    </source>
</evidence>
<name>A0A367QSN3_9NOSO</name>
<comment type="catalytic activity">
    <reaction evidence="1">
        <text>ATP + protein L-histidine = ADP + protein N-phospho-L-histidine.</text>
        <dbReference type="EC" id="2.7.13.3"/>
    </reaction>
</comment>
<keyword evidence="5" id="KW-0808">Transferase</keyword>
<evidence type="ECO:0000256" key="3">
    <source>
        <dbReference type="ARBA" id="ARBA00012438"/>
    </source>
</evidence>
<dbReference type="Gene3D" id="3.30.450.40">
    <property type="match status" value="1"/>
</dbReference>
<protein>
    <recommendedName>
        <fullName evidence="3">histidine kinase</fullName>
        <ecNumber evidence="3">2.7.13.3</ecNumber>
    </recommendedName>
</protein>
<evidence type="ECO:0000259" key="12">
    <source>
        <dbReference type="PROSITE" id="PS50046"/>
    </source>
</evidence>
<dbReference type="SMART" id="SM00387">
    <property type="entry name" value="HATPase_c"/>
    <property type="match status" value="1"/>
</dbReference>
<evidence type="ECO:0000256" key="8">
    <source>
        <dbReference type="ARBA" id="ARBA00023136"/>
    </source>
</evidence>
<evidence type="ECO:0000256" key="7">
    <source>
        <dbReference type="ARBA" id="ARBA00023012"/>
    </source>
</evidence>
<dbReference type="InterPro" id="IPR003661">
    <property type="entry name" value="HisK_dim/P_dom"/>
</dbReference>
<comment type="function">
    <text evidence="9">Photoreceptor which exists in two forms that are reversibly interconvertible by light: the R form that absorbs maximally in the red region of the spectrum and the FR form that absorbs maximally in the far-red region.</text>
</comment>
<dbReference type="InterPro" id="IPR036097">
    <property type="entry name" value="HisK_dim/P_sf"/>
</dbReference>
<dbReference type="Gene3D" id="3.30.565.10">
    <property type="entry name" value="Histidine kinase-like ATPase, C-terminal domain"/>
    <property type="match status" value="1"/>
</dbReference>
<evidence type="ECO:0000313" key="16">
    <source>
        <dbReference type="EMBL" id="RCJ27228.1"/>
    </source>
</evidence>
<dbReference type="InterPro" id="IPR050736">
    <property type="entry name" value="Sensor_HK_Regulatory"/>
</dbReference>
<keyword evidence="7" id="KW-0902">Two-component regulatory system</keyword>
<dbReference type="InterPro" id="IPR004358">
    <property type="entry name" value="Sig_transdc_His_kin-like_C"/>
</dbReference>
<evidence type="ECO:0000256" key="2">
    <source>
        <dbReference type="ARBA" id="ARBA00006402"/>
    </source>
</evidence>
<dbReference type="InterPro" id="IPR001610">
    <property type="entry name" value="PAC"/>
</dbReference>
<dbReference type="InterPro" id="IPR013656">
    <property type="entry name" value="PAS_4"/>
</dbReference>
<evidence type="ECO:0000256" key="6">
    <source>
        <dbReference type="ARBA" id="ARBA00022777"/>
    </source>
</evidence>
<dbReference type="InterPro" id="IPR003018">
    <property type="entry name" value="GAF"/>
</dbReference>
<dbReference type="PRINTS" id="PR00344">
    <property type="entry name" value="BCTRLSENSOR"/>
</dbReference>
<dbReference type="InterPro" id="IPR005467">
    <property type="entry name" value="His_kinase_dom"/>
</dbReference>
<evidence type="ECO:0000256" key="11">
    <source>
        <dbReference type="SAM" id="MobiDB-lite"/>
    </source>
</evidence>
<feature type="region of interest" description="Disordered" evidence="11">
    <location>
        <begin position="1"/>
        <end position="29"/>
    </location>
</feature>
<dbReference type="InterPro" id="IPR003594">
    <property type="entry name" value="HATPase_dom"/>
</dbReference>
<dbReference type="InterPro" id="IPR036890">
    <property type="entry name" value="HATPase_C_sf"/>
</dbReference>
<dbReference type="Proteomes" id="UP000252107">
    <property type="component" value="Unassembled WGS sequence"/>
</dbReference>
<dbReference type="Pfam" id="PF13426">
    <property type="entry name" value="PAS_9"/>
    <property type="match status" value="1"/>
</dbReference>
<dbReference type="SMART" id="SM00086">
    <property type="entry name" value="PAC"/>
    <property type="match status" value="2"/>
</dbReference>
<dbReference type="EMBL" id="LXQD01000305">
    <property type="protein sequence ID" value="RCJ27228.1"/>
    <property type="molecule type" value="Genomic_DNA"/>
</dbReference>
<dbReference type="FunFam" id="3.30.565.10:FF:000006">
    <property type="entry name" value="Sensor histidine kinase WalK"/>
    <property type="match status" value="1"/>
</dbReference>
<dbReference type="SUPFAM" id="SSF47384">
    <property type="entry name" value="Homodimeric domain of signal transducing histidine kinase"/>
    <property type="match status" value="1"/>
</dbReference>
<dbReference type="InterPro" id="IPR000700">
    <property type="entry name" value="PAS-assoc_C"/>
</dbReference>
<dbReference type="PROSITE" id="PS50113">
    <property type="entry name" value="PAC"/>
    <property type="match status" value="1"/>
</dbReference>
<keyword evidence="17" id="KW-1185">Reference proteome</keyword>
<dbReference type="PROSITE" id="PS50112">
    <property type="entry name" value="PAS"/>
    <property type="match status" value="2"/>
</dbReference>
<dbReference type="CDD" id="cd00082">
    <property type="entry name" value="HisKA"/>
    <property type="match status" value="1"/>
</dbReference>
<dbReference type="Pfam" id="PF08448">
    <property type="entry name" value="PAS_4"/>
    <property type="match status" value="1"/>
</dbReference>
<dbReference type="InterPro" id="IPR035965">
    <property type="entry name" value="PAS-like_dom_sf"/>
</dbReference>
<dbReference type="SUPFAM" id="SSF55785">
    <property type="entry name" value="PYP-like sensor domain (PAS domain)"/>
    <property type="match status" value="2"/>
</dbReference>
<sequence length="714" mass="81038">MSKRSSSRQSLRTRNQKSGSTTSNHRQEEQQLLQPVFEKACDAIAVTDNLGCLLEINAAACQLFGLSRKALVGGLLTDFTDADFNFEQVRLSVQTGNQQTGELYLLRPDGIRREVEYTLTLNVVPHRHLVILRDITDRKEAAQDELWCQRQWVELFSEVTLKIRQSLQLKEILRATVTEVQRILQADRVLIYQVFPDGTGKAISEAVLPEYPQILDLEFPEEVFPQEYQQLYAQGRVRAIADVHNPDAGLANCLIEFIDQFDIKAKLIVPILQNLNSHQQNESKSQNQLWGLLIAHHCDRPRWWGDFELELMQQLADQISIALAQAQLLENLEEIVEVRTAELKDVNRNLHQEINDRMQAEEALRRSEEQLRLITNALPVLIAYVDKRQRYRFNNQAYEDWLGQSLSEIHGCHLQDVWGEDCYQRMHSHVEAALSGHVVTYENEIALRNGISRSVNVTYIPHVDEQNTVKGFFSLASDISDRKAIERMKDEFISVVSHELRTPLTSLHSALKILATGRLGTLSTDGQQMLEIADENTERLVRLVNNVLDLQRIESGNFTMEKQACNAADLMIQATEAMQPMAQQHGVTLVTQPVDIYIWVDSDYMVQALTNLLSNAIKFSSPGGTVWLTVELLQQSEVLFCVQDEGQGIPQGKLESIFERFQQVDSSDSRKKGGTGLGLAICRKIIEQHEGRIWAESTLGKGSTFCFTLPALHS</sequence>
<feature type="coiled-coil region" evidence="10">
    <location>
        <begin position="312"/>
        <end position="377"/>
    </location>
</feature>